<evidence type="ECO:0000313" key="1">
    <source>
        <dbReference type="EMBL" id="OIQ77685.1"/>
    </source>
</evidence>
<dbReference type="SUPFAM" id="SSF53335">
    <property type="entry name" value="S-adenosyl-L-methionine-dependent methyltransferases"/>
    <property type="match status" value="1"/>
</dbReference>
<gene>
    <name evidence="1" type="ORF">GALL_406200</name>
</gene>
<comment type="caution">
    <text evidence="1">The sequence shown here is derived from an EMBL/GenBank/DDBJ whole genome shotgun (WGS) entry which is preliminary data.</text>
</comment>
<dbReference type="InterPro" id="IPR029063">
    <property type="entry name" value="SAM-dependent_MTases_sf"/>
</dbReference>
<reference evidence="1" key="1">
    <citation type="submission" date="2016-10" db="EMBL/GenBank/DDBJ databases">
        <title>Sequence of Gallionella enrichment culture.</title>
        <authorList>
            <person name="Poehlein A."/>
            <person name="Muehling M."/>
            <person name="Daniel R."/>
        </authorList>
    </citation>
    <scope>NUCLEOTIDE SEQUENCE</scope>
</reference>
<dbReference type="Gene3D" id="3.40.50.150">
    <property type="entry name" value="Vaccinia Virus protein VP39"/>
    <property type="match status" value="1"/>
</dbReference>
<name>A0A1J5QNZ8_9ZZZZ</name>
<proteinExistence type="predicted"/>
<dbReference type="Pfam" id="PF13489">
    <property type="entry name" value="Methyltransf_23"/>
    <property type="match status" value="1"/>
</dbReference>
<protein>
    <recommendedName>
        <fullName evidence="2">Methyltransferase domain-containing protein</fullName>
    </recommendedName>
</protein>
<dbReference type="EMBL" id="MLJW01001559">
    <property type="protein sequence ID" value="OIQ77685.1"/>
    <property type="molecule type" value="Genomic_DNA"/>
</dbReference>
<sequence length="235" mass="25531">MNQIDSYLTGQSFSDDLSYRPQIISHSQARGDVLVQWAAGRRVLHVGFADHVPLIASRVADGSWLHARLSASAAACLGIDINPQAVSTAQALGFNNVRLLDIFAPEAATVLQQWQPELVLVPDVIEHLPHPAAFLRRLLQCLPEAEFVVTVPNALSLRNAAQALGGVERVNTDHRAWFSPFTLLKVLADAGLRAQSLHGCPVCLPGSIKGRLLHALTQWRPITSDVLLVRARGSI</sequence>
<accession>A0A1J5QNZ8</accession>
<evidence type="ECO:0008006" key="2">
    <source>
        <dbReference type="Google" id="ProtNLM"/>
    </source>
</evidence>
<dbReference type="AlphaFoldDB" id="A0A1J5QNZ8"/>
<organism evidence="1">
    <name type="scientific">mine drainage metagenome</name>
    <dbReference type="NCBI Taxonomy" id="410659"/>
    <lineage>
        <taxon>unclassified sequences</taxon>
        <taxon>metagenomes</taxon>
        <taxon>ecological metagenomes</taxon>
    </lineage>
</organism>